<accession>A0A0F9IQR3</accession>
<organism evidence="1">
    <name type="scientific">marine sediment metagenome</name>
    <dbReference type="NCBI Taxonomy" id="412755"/>
    <lineage>
        <taxon>unclassified sequences</taxon>
        <taxon>metagenomes</taxon>
        <taxon>ecological metagenomes</taxon>
    </lineage>
</organism>
<evidence type="ECO:0000313" key="1">
    <source>
        <dbReference type="EMBL" id="KKL89482.1"/>
    </source>
</evidence>
<dbReference type="AlphaFoldDB" id="A0A0F9IQR3"/>
<name>A0A0F9IQR3_9ZZZZ</name>
<dbReference type="EMBL" id="LAZR01020273">
    <property type="protein sequence ID" value="KKL89482.1"/>
    <property type="molecule type" value="Genomic_DNA"/>
</dbReference>
<sequence length="217" mass="25262">MEYNHIELLNYYRNKLKESEIFNSCSTDLITILASNSIAFLHQPISDHTFHSVDVFNSFLLSNSLPVPDFLREKLLEITEERIKKTKKTTFDNLSVRIKKDRIKSELLGYMNKLVIAGASVERASEIVVLSNKNDFDGKPVFKASTLEKIYPKYASELLREESITLKDFTRRYMEAFSKPENIKFSNPENTFDFWEKIIEETEGVKIPAHLKGNRRE</sequence>
<protein>
    <submittedName>
        <fullName evidence="1">Uncharacterized protein</fullName>
    </submittedName>
</protein>
<reference evidence="1" key="1">
    <citation type="journal article" date="2015" name="Nature">
        <title>Complex archaea that bridge the gap between prokaryotes and eukaryotes.</title>
        <authorList>
            <person name="Spang A."/>
            <person name="Saw J.H."/>
            <person name="Jorgensen S.L."/>
            <person name="Zaremba-Niedzwiedzka K."/>
            <person name="Martijn J."/>
            <person name="Lind A.E."/>
            <person name="van Eijk R."/>
            <person name="Schleper C."/>
            <person name="Guy L."/>
            <person name="Ettema T.J."/>
        </authorList>
    </citation>
    <scope>NUCLEOTIDE SEQUENCE</scope>
</reference>
<proteinExistence type="predicted"/>
<gene>
    <name evidence="1" type="ORF">LCGC14_1914220</name>
</gene>
<comment type="caution">
    <text evidence="1">The sequence shown here is derived from an EMBL/GenBank/DDBJ whole genome shotgun (WGS) entry which is preliminary data.</text>
</comment>